<keyword evidence="4" id="KW-0862">Zinc</keyword>
<protein>
    <submittedName>
        <fullName evidence="9">Uncharacterized protein</fullName>
    </submittedName>
</protein>
<dbReference type="Gene3D" id="3.30.40.10">
    <property type="entry name" value="Zinc/RING finger domain, C3HC4 (zinc finger)"/>
    <property type="match status" value="1"/>
</dbReference>
<accession>A0AAN6VM38</accession>
<name>A0AAN6VM38_9PEZI</name>
<dbReference type="Proteomes" id="UP001302745">
    <property type="component" value="Unassembled WGS sequence"/>
</dbReference>
<evidence type="ECO:0000256" key="6">
    <source>
        <dbReference type="SAM" id="MobiDB-lite"/>
    </source>
</evidence>
<dbReference type="GO" id="GO:0051087">
    <property type="term" value="F:protein-folding chaperone binding"/>
    <property type="evidence" value="ECO:0007669"/>
    <property type="project" value="InterPro"/>
</dbReference>
<dbReference type="Gene3D" id="2.30.30.40">
    <property type="entry name" value="SH3 Domains"/>
    <property type="match status" value="1"/>
</dbReference>
<dbReference type="Pfam" id="PF07653">
    <property type="entry name" value="SH3_2"/>
    <property type="match status" value="1"/>
</dbReference>
<dbReference type="SMART" id="SM00249">
    <property type="entry name" value="PHD"/>
    <property type="match status" value="1"/>
</dbReference>
<feature type="compositionally biased region" description="Polar residues" evidence="6">
    <location>
        <begin position="596"/>
        <end position="614"/>
    </location>
</feature>
<dbReference type="InterPro" id="IPR003103">
    <property type="entry name" value="BAG_domain"/>
</dbReference>
<evidence type="ECO:0000256" key="2">
    <source>
        <dbReference type="ARBA" id="ARBA00022723"/>
    </source>
</evidence>
<dbReference type="SUPFAM" id="SSF57903">
    <property type="entry name" value="FYVE/PHD zinc finger"/>
    <property type="match status" value="1"/>
</dbReference>
<feature type="region of interest" description="Disordered" evidence="6">
    <location>
        <begin position="841"/>
        <end position="893"/>
    </location>
</feature>
<keyword evidence="2" id="KW-0479">Metal-binding</keyword>
<evidence type="ECO:0000259" key="7">
    <source>
        <dbReference type="PROSITE" id="PS50002"/>
    </source>
</evidence>
<proteinExistence type="predicted"/>
<dbReference type="PANTHER" id="PTHR35391">
    <property type="entry name" value="C2H2-TYPE DOMAIN-CONTAINING PROTEIN-RELATED"/>
    <property type="match status" value="1"/>
</dbReference>
<evidence type="ECO:0000256" key="1">
    <source>
        <dbReference type="ARBA" id="ARBA00022443"/>
    </source>
</evidence>
<evidence type="ECO:0000256" key="4">
    <source>
        <dbReference type="ARBA" id="ARBA00022833"/>
    </source>
</evidence>
<dbReference type="Pfam" id="PF00628">
    <property type="entry name" value="PHD"/>
    <property type="match status" value="1"/>
</dbReference>
<keyword evidence="3" id="KW-0863">Zinc-finger</keyword>
<dbReference type="InterPro" id="IPR001965">
    <property type="entry name" value="Znf_PHD"/>
</dbReference>
<dbReference type="SMART" id="SM00264">
    <property type="entry name" value="BAG"/>
    <property type="match status" value="1"/>
</dbReference>
<dbReference type="EMBL" id="MU856929">
    <property type="protein sequence ID" value="KAK4153805.1"/>
    <property type="molecule type" value="Genomic_DNA"/>
</dbReference>
<dbReference type="SMART" id="SM00355">
    <property type="entry name" value="ZnF_C2H2"/>
    <property type="match status" value="2"/>
</dbReference>
<dbReference type="InterPro" id="IPR019787">
    <property type="entry name" value="Znf_PHD-finger"/>
</dbReference>
<dbReference type="InterPro" id="IPR013087">
    <property type="entry name" value="Znf_C2H2_type"/>
</dbReference>
<keyword evidence="10" id="KW-1185">Reference proteome</keyword>
<sequence length="981" mass="108076">MSGEIEQWQRSVLNNGTSGPSSSKTEGLASRLGTTASELFRLALNHGQLRAPKSAYSKLQREYGYLQLWCDGYGVVAGDLDLILAESKRLRHSTVRLLVNICHILADKLTIVLLPGLDETSQHALKEKAARARDLVEVATFAMHRTDDSDSDSDSSSICGDYSVEDIVEDLRTDIQCLVDLGPRYKEPIQDKTVVEEAAVPPSATTWDPAEYLASRIRHRYPNGDASFAQILGQTNWDRAQRLYALKETRDREAQQPAARLGSARPSKTAVASDFYDSGLGASVGTTSSYAETVLSYHGAKGGSIKIPQVPVEGLQGQPFSCDICGLRCQLPDFNWKSYWKKHVLFDLQPYVCVIASCSFSNVPFSNKKAWVHHLELEHNFADPAHEMTCPLCQEHIISGKASHLARHLEEISLTILPANAEDDEASDGSLGQESDEEAGHVGSLSPKPDAAGEHAPDLPPPSYNAGGVPGWSLDENSEWAEAIVLLDFENKNNHELRVTKGQLVWVLKPNDELPSKVWVLAISRETGGKGVVPRSNVALLGSTTTRLSQIWLRPKERTSIDDMDAPTPLGESAPAQGSRGEKPLEPASRAREKAQGSSVNAVASVDESGTASASWPADDLAPKHMQSPEWSSNLLTSDDLQDFSLFRSHEQNKEDLLWNDMRSEIKSTFAERRPDLGFFPSHSQDPHDPFRNAMQSPEGPSTFHFPTDPQDFVLFPSNGQDKDDFTLHTTAAGRLKCPFEPCPYQSTRSSNLKQHVLKAHGSDATETPIEQETTEEEQYKIKCLCHSADDDGNTIYCETCKTWQHIKCYYPANGEEALQPEFIHSCVNCRPVNIVNRVDQERNREEDSDGADTARGESGKLSRDGDSQPGTQEVAKDTFSENPAVPIPGGPMETLNGIAGEFNGSLLPLCLEFAARPPKDVEERVMEHRKLSELILQKILLKLDAVDTSTEAGARMRRKELVAEVQKVLTKLDVALRGLE</sequence>
<dbReference type="SUPFAM" id="SSF50044">
    <property type="entry name" value="SH3-domain"/>
    <property type="match status" value="1"/>
</dbReference>
<evidence type="ECO:0000259" key="8">
    <source>
        <dbReference type="PROSITE" id="PS51035"/>
    </source>
</evidence>
<dbReference type="InterPro" id="IPR013083">
    <property type="entry name" value="Znf_RING/FYVE/PHD"/>
</dbReference>
<feature type="compositionally biased region" description="Basic and acidic residues" evidence="6">
    <location>
        <begin position="580"/>
        <end position="595"/>
    </location>
</feature>
<dbReference type="Pfam" id="PF02179">
    <property type="entry name" value="BAG"/>
    <property type="match status" value="1"/>
</dbReference>
<feature type="domain" description="SH3" evidence="7">
    <location>
        <begin position="478"/>
        <end position="543"/>
    </location>
</feature>
<feature type="compositionally biased region" description="Basic and acidic residues" evidence="6">
    <location>
        <begin position="853"/>
        <end position="867"/>
    </location>
</feature>
<dbReference type="SUPFAM" id="SSF63491">
    <property type="entry name" value="BAG domain"/>
    <property type="match status" value="1"/>
</dbReference>
<dbReference type="InterPro" id="IPR001452">
    <property type="entry name" value="SH3_domain"/>
</dbReference>
<keyword evidence="1 5" id="KW-0728">SH3 domain</keyword>
<reference evidence="9" key="2">
    <citation type="submission" date="2023-05" db="EMBL/GenBank/DDBJ databases">
        <authorList>
            <consortium name="Lawrence Berkeley National Laboratory"/>
            <person name="Steindorff A."/>
            <person name="Hensen N."/>
            <person name="Bonometti L."/>
            <person name="Westerberg I."/>
            <person name="Brannstrom I.O."/>
            <person name="Guillou S."/>
            <person name="Cros-Aarteil S."/>
            <person name="Calhoun S."/>
            <person name="Haridas S."/>
            <person name="Kuo A."/>
            <person name="Mondo S."/>
            <person name="Pangilinan J."/>
            <person name="Riley R."/>
            <person name="Labutti K."/>
            <person name="Andreopoulos B."/>
            <person name="Lipzen A."/>
            <person name="Chen C."/>
            <person name="Yanf M."/>
            <person name="Daum C."/>
            <person name="Ng V."/>
            <person name="Clum A."/>
            <person name="Ohm R."/>
            <person name="Martin F."/>
            <person name="Silar P."/>
            <person name="Natvig D."/>
            <person name="Lalanne C."/>
            <person name="Gautier V."/>
            <person name="Ament-Velasquez S.L."/>
            <person name="Kruys A."/>
            <person name="Hutchinson M.I."/>
            <person name="Powell A.J."/>
            <person name="Barry K."/>
            <person name="Miller A.N."/>
            <person name="Grigoriev I.V."/>
            <person name="Debuchy R."/>
            <person name="Gladieux P."/>
            <person name="Thoren M.H."/>
            <person name="Johannesson H."/>
        </authorList>
    </citation>
    <scope>NUCLEOTIDE SEQUENCE</scope>
    <source>
        <strain evidence="9">CBS 538.74</strain>
    </source>
</reference>
<gene>
    <name evidence="9" type="ORF">C8A00DRAFT_33418</name>
</gene>
<dbReference type="AlphaFoldDB" id="A0AAN6VM38"/>
<evidence type="ECO:0000256" key="5">
    <source>
        <dbReference type="PROSITE-ProRule" id="PRU00192"/>
    </source>
</evidence>
<evidence type="ECO:0000313" key="9">
    <source>
        <dbReference type="EMBL" id="KAK4153805.1"/>
    </source>
</evidence>
<feature type="domain" description="BAG" evidence="8">
    <location>
        <begin position="928"/>
        <end position="977"/>
    </location>
</feature>
<comment type="caution">
    <text evidence="9">The sequence shown here is derived from an EMBL/GenBank/DDBJ whole genome shotgun (WGS) entry which is preliminary data.</text>
</comment>
<dbReference type="PANTHER" id="PTHR35391:SF7">
    <property type="entry name" value="C2H2-TYPE DOMAIN-CONTAINING PROTEIN"/>
    <property type="match status" value="1"/>
</dbReference>
<organism evidence="9 10">
    <name type="scientific">Chaetomidium leptoderma</name>
    <dbReference type="NCBI Taxonomy" id="669021"/>
    <lineage>
        <taxon>Eukaryota</taxon>
        <taxon>Fungi</taxon>
        <taxon>Dikarya</taxon>
        <taxon>Ascomycota</taxon>
        <taxon>Pezizomycotina</taxon>
        <taxon>Sordariomycetes</taxon>
        <taxon>Sordariomycetidae</taxon>
        <taxon>Sordariales</taxon>
        <taxon>Chaetomiaceae</taxon>
        <taxon>Chaetomidium</taxon>
    </lineage>
</organism>
<feature type="region of interest" description="Disordered" evidence="6">
    <location>
        <begin position="553"/>
        <end position="633"/>
    </location>
</feature>
<feature type="region of interest" description="Disordered" evidence="6">
    <location>
        <begin position="423"/>
        <end position="470"/>
    </location>
</feature>
<dbReference type="Gene3D" id="1.20.58.120">
    <property type="entry name" value="BAG domain"/>
    <property type="match status" value="1"/>
</dbReference>
<dbReference type="PROSITE" id="PS50002">
    <property type="entry name" value="SH3"/>
    <property type="match status" value="1"/>
</dbReference>
<reference evidence="9" key="1">
    <citation type="journal article" date="2023" name="Mol. Phylogenet. Evol.">
        <title>Genome-scale phylogeny and comparative genomics of the fungal order Sordariales.</title>
        <authorList>
            <person name="Hensen N."/>
            <person name="Bonometti L."/>
            <person name="Westerberg I."/>
            <person name="Brannstrom I.O."/>
            <person name="Guillou S."/>
            <person name="Cros-Aarteil S."/>
            <person name="Calhoun S."/>
            <person name="Haridas S."/>
            <person name="Kuo A."/>
            <person name="Mondo S."/>
            <person name="Pangilinan J."/>
            <person name="Riley R."/>
            <person name="LaButti K."/>
            <person name="Andreopoulos B."/>
            <person name="Lipzen A."/>
            <person name="Chen C."/>
            <person name="Yan M."/>
            <person name="Daum C."/>
            <person name="Ng V."/>
            <person name="Clum A."/>
            <person name="Steindorff A."/>
            <person name="Ohm R.A."/>
            <person name="Martin F."/>
            <person name="Silar P."/>
            <person name="Natvig D.O."/>
            <person name="Lalanne C."/>
            <person name="Gautier V."/>
            <person name="Ament-Velasquez S.L."/>
            <person name="Kruys A."/>
            <person name="Hutchinson M.I."/>
            <person name="Powell A.J."/>
            <person name="Barry K."/>
            <person name="Miller A.N."/>
            <person name="Grigoriev I.V."/>
            <person name="Debuchy R."/>
            <person name="Gladieux P."/>
            <person name="Hiltunen Thoren M."/>
            <person name="Johannesson H."/>
        </authorList>
    </citation>
    <scope>NUCLEOTIDE SEQUENCE</scope>
    <source>
        <strain evidence="9">CBS 538.74</strain>
    </source>
</reference>
<evidence type="ECO:0000313" key="10">
    <source>
        <dbReference type="Proteomes" id="UP001302745"/>
    </source>
</evidence>
<dbReference type="PROSITE" id="PS51035">
    <property type="entry name" value="BAG"/>
    <property type="match status" value="1"/>
</dbReference>
<dbReference type="GO" id="GO:0008270">
    <property type="term" value="F:zinc ion binding"/>
    <property type="evidence" value="ECO:0007669"/>
    <property type="project" value="UniProtKB-KW"/>
</dbReference>
<dbReference type="InterPro" id="IPR011011">
    <property type="entry name" value="Znf_FYVE_PHD"/>
</dbReference>
<evidence type="ECO:0000256" key="3">
    <source>
        <dbReference type="ARBA" id="ARBA00022771"/>
    </source>
</evidence>
<dbReference type="InterPro" id="IPR036533">
    <property type="entry name" value="BAG_dom_sf"/>
</dbReference>
<dbReference type="InterPro" id="IPR036028">
    <property type="entry name" value="SH3-like_dom_sf"/>
</dbReference>